<dbReference type="STRING" id="1886670.PTI45_00800"/>
<evidence type="ECO:0000256" key="2">
    <source>
        <dbReference type="ARBA" id="ARBA00022741"/>
    </source>
</evidence>
<dbReference type="PANTHER" id="PTHR42939:SF5">
    <property type="entry name" value="ABC-TYPE TRANSPORTER ATP-BINDING PROTEIN ECSA"/>
    <property type="match status" value="1"/>
</dbReference>
<keyword evidence="1" id="KW-0813">Transport</keyword>
<dbReference type="GO" id="GO:0005524">
    <property type="term" value="F:ATP binding"/>
    <property type="evidence" value="ECO:0007669"/>
    <property type="project" value="UniProtKB-KW"/>
</dbReference>
<dbReference type="Gene3D" id="3.40.50.300">
    <property type="entry name" value="P-loop containing nucleotide triphosphate hydrolases"/>
    <property type="match status" value="1"/>
</dbReference>
<dbReference type="PATRIC" id="fig|1886670.3.peg.821"/>
<dbReference type="Proteomes" id="UP000094578">
    <property type="component" value="Unassembled WGS sequence"/>
</dbReference>
<keyword evidence="5" id="KW-0378">Hydrolase</keyword>
<protein>
    <submittedName>
        <fullName evidence="5">Phosphite import ATP-binding protein PxtA</fullName>
        <ecNumber evidence="5">3.6.3.-</ecNumber>
    </submittedName>
</protein>
<dbReference type="PROSITE" id="PS50893">
    <property type="entry name" value="ABC_TRANSPORTER_2"/>
    <property type="match status" value="1"/>
</dbReference>
<organism evidence="5 6">
    <name type="scientific">Paenibacillus nuruki</name>
    <dbReference type="NCBI Taxonomy" id="1886670"/>
    <lineage>
        <taxon>Bacteria</taxon>
        <taxon>Bacillati</taxon>
        <taxon>Bacillota</taxon>
        <taxon>Bacilli</taxon>
        <taxon>Bacillales</taxon>
        <taxon>Paenibacillaceae</taxon>
        <taxon>Paenibacillus</taxon>
    </lineage>
</organism>
<dbReference type="Pfam" id="PF00005">
    <property type="entry name" value="ABC_tran"/>
    <property type="match status" value="1"/>
</dbReference>
<dbReference type="CDD" id="cd03230">
    <property type="entry name" value="ABC_DR_subfamily_A"/>
    <property type="match status" value="1"/>
</dbReference>
<evidence type="ECO:0000313" key="5">
    <source>
        <dbReference type="EMBL" id="ODP29822.1"/>
    </source>
</evidence>
<dbReference type="SUPFAM" id="SSF52540">
    <property type="entry name" value="P-loop containing nucleoside triphosphate hydrolases"/>
    <property type="match status" value="1"/>
</dbReference>
<accession>A0A1E3L7N3</accession>
<dbReference type="InterPro" id="IPR003593">
    <property type="entry name" value="AAA+_ATPase"/>
</dbReference>
<keyword evidence="6" id="KW-1185">Reference proteome</keyword>
<evidence type="ECO:0000256" key="1">
    <source>
        <dbReference type="ARBA" id="ARBA00022448"/>
    </source>
</evidence>
<dbReference type="PANTHER" id="PTHR42939">
    <property type="entry name" value="ABC TRANSPORTER ATP-BINDING PROTEIN ALBC-RELATED"/>
    <property type="match status" value="1"/>
</dbReference>
<evidence type="ECO:0000313" key="6">
    <source>
        <dbReference type="Proteomes" id="UP000094578"/>
    </source>
</evidence>
<dbReference type="AlphaFoldDB" id="A0A1E3L7N3"/>
<sequence length="248" mass="27688">MEQVAILNVDHLSGGYSRGKPVLHDISFEVGRGEMIGLIGLNGAGKSTTMKHILGLMTPQQGEIRIQGSTLAKETEQYRASLAFVPESPQLYEEMTVREHLEFTARAYNVSQADYEERSAHLIKLFNMGDKEDSLSMHLSKGMKQKVMIMCAFVAAPPLYVIDEPFLGLDPLGIRSLLDFMVQTKESGSSILLSSHILSTIENYCDRFIVLHKGKVIIQGTLEQIREQTGQQNVPLEQIFYDLVQDGL</sequence>
<evidence type="ECO:0000256" key="3">
    <source>
        <dbReference type="ARBA" id="ARBA00022840"/>
    </source>
</evidence>
<dbReference type="InterPro" id="IPR003439">
    <property type="entry name" value="ABC_transporter-like_ATP-bd"/>
</dbReference>
<dbReference type="EMBL" id="MDER01000028">
    <property type="protein sequence ID" value="ODP29822.1"/>
    <property type="molecule type" value="Genomic_DNA"/>
</dbReference>
<dbReference type="EC" id="3.6.3.-" evidence="5"/>
<keyword evidence="3 5" id="KW-0067">ATP-binding</keyword>
<reference evidence="5 6" key="1">
    <citation type="submission" date="2016-08" db="EMBL/GenBank/DDBJ databases">
        <title>Genome sequencing of Paenibacillus sp. TI45-13ar, isolated from Korean traditional nuruk.</title>
        <authorList>
            <person name="Kim S.-J."/>
        </authorList>
    </citation>
    <scope>NUCLEOTIDE SEQUENCE [LARGE SCALE GENOMIC DNA]</scope>
    <source>
        <strain evidence="5 6">TI45-13ar</strain>
    </source>
</reference>
<feature type="domain" description="ABC transporter" evidence="4">
    <location>
        <begin position="7"/>
        <end position="238"/>
    </location>
</feature>
<evidence type="ECO:0000259" key="4">
    <source>
        <dbReference type="PROSITE" id="PS50893"/>
    </source>
</evidence>
<name>A0A1E3L7N3_9BACL</name>
<dbReference type="RefSeq" id="WP_069326259.1">
    <property type="nucleotide sequence ID" value="NZ_MDER01000028.1"/>
</dbReference>
<proteinExistence type="predicted"/>
<comment type="caution">
    <text evidence="5">The sequence shown here is derived from an EMBL/GenBank/DDBJ whole genome shotgun (WGS) entry which is preliminary data.</text>
</comment>
<dbReference type="GO" id="GO:0016887">
    <property type="term" value="F:ATP hydrolysis activity"/>
    <property type="evidence" value="ECO:0007669"/>
    <property type="project" value="InterPro"/>
</dbReference>
<keyword evidence="2" id="KW-0547">Nucleotide-binding</keyword>
<dbReference type="InterPro" id="IPR027417">
    <property type="entry name" value="P-loop_NTPase"/>
</dbReference>
<dbReference type="SMART" id="SM00382">
    <property type="entry name" value="AAA"/>
    <property type="match status" value="1"/>
</dbReference>
<gene>
    <name evidence="5" type="ORF">PTI45_00800</name>
</gene>
<dbReference type="InterPro" id="IPR051782">
    <property type="entry name" value="ABC_Transporter_VariousFunc"/>
</dbReference>